<dbReference type="Gene3D" id="2.60.120.650">
    <property type="entry name" value="Cupin"/>
    <property type="match status" value="1"/>
</dbReference>
<dbReference type="PROSITE" id="PS51184">
    <property type="entry name" value="JMJC"/>
    <property type="match status" value="1"/>
</dbReference>
<dbReference type="InterPro" id="IPR003347">
    <property type="entry name" value="JmjC_dom"/>
</dbReference>
<dbReference type="InterPro" id="IPR039994">
    <property type="entry name" value="NO66-like"/>
</dbReference>
<proteinExistence type="predicted"/>
<accession>I4GA32</accession>
<dbReference type="GO" id="GO:0046872">
    <property type="term" value="F:metal ion binding"/>
    <property type="evidence" value="ECO:0007669"/>
    <property type="project" value="UniProtKB-KW"/>
</dbReference>
<organism evidence="5 6">
    <name type="scientific">Microcystis aeruginosa PCC 9443</name>
    <dbReference type="NCBI Taxonomy" id="1160281"/>
    <lineage>
        <taxon>Bacteria</taxon>
        <taxon>Bacillati</taxon>
        <taxon>Cyanobacteriota</taxon>
        <taxon>Cyanophyceae</taxon>
        <taxon>Oscillatoriophycideae</taxon>
        <taxon>Chroococcales</taxon>
        <taxon>Microcystaceae</taxon>
        <taxon>Microcystis</taxon>
    </lineage>
</organism>
<gene>
    <name evidence="5" type="ORF">MICAC_5980006</name>
</gene>
<keyword evidence="2" id="KW-0479">Metal-binding</keyword>
<evidence type="ECO:0000259" key="4">
    <source>
        <dbReference type="PROSITE" id="PS51184"/>
    </source>
</evidence>
<dbReference type="AlphaFoldDB" id="I4GA32"/>
<evidence type="ECO:0000256" key="2">
    <source>
        <dbReference type="ARBA" id="ARBA00022723"/>
    </source>
</evidence>
<dbReference type="Proteomes" id="UP000003480">
    <property type="component" value="Unassembled WGS sequence"/>
</dbReference>
<feature type="domain" description="JmjC" evidence="4">
    <location>
        <begin position="74"/>
        <end position="231"/>
    </location>
</feature>
<evidence type="ECO:0000313" key="6">
    <source>
        <dbReference type="Proteomes" id="UP000003480"/>
    </source>
</evidence>
<dbReference type="Pfam" id="PF08007">
    <property type="entry name" value="JmjC_2"/>
    <property type="match status" value="1"/>
</dbReference>
<comment type="cofactor">
    <cofactor evidence="1">
        <name>Fe(2+)</name>
        <dbReference type="ChEBI" id="CHEBI:29033"/>
    </cofactor>
</comment>
<evidence type="ECO:0000256" key="3">
    <source>
        <dbReference type="ARBA" id="ARBA00023004"/>
    </source>
</evidence>
<dbReference type="SMART" id="SM00558">
    <property type="entry name" value="JmjC"/>
    <property type="match status" value="1"/>
</dbReference>
<dbReference type="EMBL" id="CAIJ01000554">
    <property type="protein sequence ID" value="CCI04793.1"/>
    <property type="molecule type" value="Genomic_DNA"/>
</dbReference>
<name>I4GA32_MICAE</name>
<sequence>MFDFEKILNPIDTKTFFSEYWEKRPCLISRTEPDYYSHLLSLKDIDSIIRSYGSNLSDVEVIKENSYFTPNGVVNAQQLYQAYSQGYTLRVRKISERWQPISDLRTKLQVFFNHPVLINLYMSPKNSQGFQAHFDTHEVFIVQVEGSKNWRIYDSPITLPLISDLKYQEKLRNQLTSPVTAFTLNAGDLLYIPRGYIHEVFTSDSFSTHLTVAIHTYKWFDLLNIAVNLIAQKDVRFRESLPIGFLEQGEAKVSLQEQFQELLQILADKSQVEFAVEELAQLFLGETPPPADGQFYQLENIDKLTLETIVKKRAGIYRFIKTITHVGIQFAGNTVKESNRSERAIRFILDSEEFAIKDIPGLVDNSKLNLVRRLIQEGILSTI</sequence>
<keyword evidence="3" id="KW-0408">Iron</keyword>
<dbReference type="GO" id="GO:0032453">
    <property type="term" value="F:histone H3K4 demethylase activity"/>
    <property type="evidence" value="ECO:0007669"/>
    <property type="project" value="TreeGrafter"/>
</dbReference>
<dbReference type="PANTHER" id="PTHR13096">
    <property type="entry name" value="MINA53 MYC INDUCED NUCLEAR ANTIGEN"/>
    <property type="match status" value="1"/>
</dbReference>
<reference evidence="5 6" key="1">
    <citation type="submission" date="2012-04" db="EMBL/GenBank/DDBJ databases">
        <authorList>
            <person name="Genoscope - CEA"/>
        </authorList>
    </citation>
    <scope>NUCLEOTIDE SEQUENCE [LARGE SCALE GENOMIC DNA]</scope>
    <source>
        <strain evidence="5 6">9443</strain>
    </source>
</reference>
<evidence type="ECO:0000256" key="1">
    <source>
        <dbReference type="ARBA" id="ARBA00001954"/>
    </source>
</evidence>
<dbReference type="SUPFAM" id="SSF51197">
    <property type="entry name" value="Clavaminate synthase-like"/>
    <property type="match status" value="1"/>
</dbReference>
<protein>
    <submittedName>
        <fullName evidence="5">Cupin 4 family protein</fullName>
    </submittedName>
</protein>
<evidence type="ECO:0000313" key="5">
    <source>
        <dbReference type="EMBL" id="CCI04793.1"/>
    </source>
</evidence>
<dbReference type="PANTHER" id="PTHR13096:SF9">
    <property type="entry name" value="BIFUNCTIONAL LYSINE-SPECIFIC DEMETHYLASE AND HISTIDYL-HYDROXYLASE"/>
    <property type="match status" value="1"/>
</dbReference>
<dbReference type="HOGENOM" id="CLU_013645_1_0_3"/>
<dbReference type="GO" id="GO:0051864">
    <property type="term" value="F:histone H3K36 demethylase activity"/>
    <property type="evidence" value="ECO:0007669"/>
    <property type="project" value="TreeGrafter"/>
</dbReference>
<comment type="caution">
    <text evidence="5">The sequence shown here is derived from an EMBL/GenBank/DDBJ whole genome shotgun (WGS) entry which is preliminary data.</text>
</comment>
<dbReference type="RefSeq" id="WP_002771816.1">
    <property type="nucleotide sequence ID" value="NZ_HE973013.1"/>
</dbReference>